<gene>
    <name evidence="8" type="ORF">LY89DRAFT_581825</name>
</gene>
<dbReference type="InterPro" id="IPR052337">
    <property type="entry name" value="SAT4-like"/>
</dbReference>
<evidence type="ECO:0000256" key="3">
    <source>
        <dbReference type="ARBA" id="ARBA00022989"/>
    </source>
</evidence>
<keyword evidence="9" id="KW-1185">Reference proteome</keyword>
<evidence type="ECO:0000256" key="2">
    <source>
        <dbReference type="ARBA" id="ARBA00022692"/>
    </source>
</evidence>
<comment type="similarity">
    <text evidence="5">Belongs to the SAT4 family.</text>
</comment>
<reference evidence="8 9" key="1">
    <citation type="submission" date="2015-10" db="EMBL/GenBank/DDBJ databases">
        <title>Full genome of DAOMC 229536 Phialocephala scopiformis, a fungal endophyte of spruce producing the potent anti-insectan compound rugulosin.</title>
        <authorList>
            <consortium name="DOE Joint Genome Institute"/>
            <person name="Walker A.K."/>
            <person name="Frasz S.L."/>
            <person name="Seifert K.A."/>
            <person name="Miller J.D."/>
            <person name="Mondo S.J."/>
            <person name="Labutti K."/>
            <person name="Lipzen A."/>
            <person name="Dockter R."/>
            <person name="Kennedy M."/>
            <person name="Grigoriev I.V."/>
            <person name="Spatafora J.W."/>
        </authorList>
    </citation>
    <scope>NUCLEOTIDE SEQUENCE [LARGE SCALE GENOMIC DNA]</scope>
    <source>
        <strain evidence="8 9">CBS 120377</strain>
    </source>
</reference>
<dbReference type="GeneID" id="28818854"/>
<proteinExistence type="inferred from homology"/>
<feature type="transmembrane region" description="Helical" evidence="6">
    <location>
        <begin position="50"/>
        <end position="72"/>
    </location>
</feature>
<keyword evidence="4 6" id="KW-0472">Membrane</keyword>
<keyword evidence="3 6" id="KW-1133">Transmembrane helix</keyword>
<evidence type="ECO:0000259" key="7">
    <source>
        <dbReference type="Pfam" id="PF20684"/>
    </source>
</evidence>
<dbReference type="Pfam" id="PF20684">
    <property type="entry name" value="Fung_rhodopsin"/>
    <property type="match status" value="1"/>
</dbReference>
<dbReference type="KEGG" id="psco:LY89DRAFT_581825"/>
<sequence>MIVALALLLGNNIQDQLYLKYIYFLESVSNGLVTPGPDFLTDIQKGVKGFGIASLLSFIGIWLIKLNFIFFFKRLSTQLTAYLVFWWIVLGVTIACGAVSIVVVQFQCLFGPIEEMVTSCVMPSTMEQTYNFFKISCIVDVVTDVLIICFPISILWRIRVSTRKKIALAALFSLVIFTIAVTLVRGSLFGGVYKPLNYSDKKEMNITWIWFWFSIEFTVCKCLKDTSCWPRHD</sequence>
<evidence type="ECO:0000256" key="6">
    <source>
        <dbReference type="SAM" id="Phobius"/>
    </source>
</evidence>
<accession>A0A194XGR7</accession>
<dbReference type="EMBL" id="KQ947411">
    <property type="protein sequence ID" value="KUJ19324.1"/>
    <property type="molecule type" value="Genomic_DNA"/>
</dbReference>
<evidence type="ECO:0000313" key="8">
    <source>
        <dbReference type="EMBL" id="KUJ19324.1"/>
    </source>
</evidence>
<dbReference type="InterPro" id="IPR049326">
    <property type="entry name" value="Rhodopsin_dom_fungi"/>
</dbReference>
<keyword evidence="2 6" id="KW-0812">Transmembrane</keyword>
<evidence type="ECO:0000256" key="5">
    <source>
        <dbReference type="ARBA" id="ARBA00038359"/>
    </source>
</evidence>
<feature type="domain" description="Rhodopsin" evidence="7">
    <location>
        <begin position="50"/>
        <end position="223"/>
    </location>
</feature>
<feature type="transmembrane region" description="Helical" evidence="6">
    <location>
        <begin position="206"/>
        <end position="223"/>
    </location>
</feature>
<dbReference type="GO" id="GO:0016020">
    <property type="term" value="C:membrane"/>
    <property type="evidence" value="ECO:0007669"/>
    <property type="project" value="UniProtKB-SubCell"/>
</dbReference>
<dbReference type="Proteomes" id="UP000070700">
    <property type="component" value="Unassembled WGS sequence"/>
</dbReference>
<feature type="transmembrane region" description="Helical" evidence="6">
    <location>
        <begin position="166"/>
        <end position="186"/>
    </location>
</feature>
<feature type="transmembrane region" description="Helical" evidence="6">
    <location>
        <begin position="84"/>
        <end position="106"/>
    </location>
</feature>
<dbReference type="OrthoDB" id="444631at2759"/>
<dbReference type="InParanoid" id="A0A194XGR7"/>
<evidence type="ECO:0000256" key="1">
    <source>
        <dbReference type="ARBA" id="ARBA00004141"/>
    </source>
</evidence>
<protein>
    <recommendedName>
        <fullName evidence="7">Rhodopsin domain-containing protein</fullName>
    </recommendedName>
</protein>
<dbReference type="PANTHER" id="PTHR33048">
    <property type="entry name" value="PTH11-LIKE INTEGRAL MEMBRANE PROTEIN (AFU_ORTHOLOGUE AFUA_5G11245)"/>
    <property type="match status" value="1"/>
</dbReference>
<feature type="transmembrane region" description="Helical" evidence="6">
    <location>
        <begin position="132"/>
        <end position="154"/>
    </location>
</feature>
<dbReference type="PANTHER" id="PTHR33048:SF47">
    <property type="entry name" value="INTEGRAL MEMBRANE PROTEIN-RELATED"/>
    <property type="match status" value="1"/>
</dbReference>
<evidence type="ECO:0000313" key="9">
    <source>
        <dbReference type="Proteomes" id="UP000070700"/>
    </source>
</evidence>
<evidence type="ECO:0000256" key="4">
    <source>
        <dbReference type="ARBA" id="ARBA00023136"/>
    </source>
</evidence>
<comment type="subcellular location">
    <subcellularLocation>
        <location evidence="1">Membrane</location>
        <topology evidence="1">Multi-pass membrane protein</topology>
    </subcellularLocation>
</comment>
<dbReference type="RefSeq" id="XP_018073679.1">
    <property type="nucleotide sequence ID" value="XM_018209128.1"/>
</dbReference>
<organism evidence="8 9">
    <name type="scientific">Mollisia scopiformis</name>
    <name type="common">Conifer needle endophyte fungus</name>
    <name type="synonym">Phialocephala scopiformis</name>
    <dbReference type="NCBI Taxonomy" id="149040"/>
    <lineage>
        <taxon>Eukaryota</taxon>
        <taxon>Fungi</taxon>
        <taxon>Dikarya</taxon>
        <taxon>Ascomycota</taxon>
        <taxon>Pezizomycotina</taxon>
        <taxon>Leotiomycetes</taxon>
        <taxon>Helotiales</taxon>
        <taxon>Mollisiaceae</taxon>
        <taxon>Mollisia</taxon>
    </lineage>
</organism>
<name>A0A194XGR7_MOLSC</name>
<dbReference type="AlphaFoldDB" id="A0A194XGR7"/>